<dbReference type="PANTHER" id="PTHR44154:SF1">
    <property type="entry name" value="QUINONE OXIDOREDUCTASE"/>
    <property type="match status" value="1"/>
</dbReference>
<sequence length="336" mass="35557">MPEPGTMRAIWYERPGPAREVLQLGERPVPQPAPGEVRVRLLASGVNPADIYRRAGTAYANEWPLIVPNSDGAGVVEALGEGVDQALLGRRVWLYNAQRGRPFGTAAEYTCVPAEYVHDLPEDIPFEVGACLGIPCMTAHRCLFADGPVRGLRVLVSGGGGAVGNYALQLARWGGAAQVLATASGGWKSEDARAAGAEQVFDYRAPDCVERIMAWTGGAGVDRVIEVDVGGNVALWSAVIALNGSVIGYASRGNLTPAIPVSGTLMRKNVNLRGVVLNSAPAAARRQAMLDITRWLREGARLHRIAATFPLAETAAAHEAVEAGTKRGTVVVLPQQ</sequence>
<proteinExistence type="predicted"/>
<dbReference type="SUPFAM" id="SSF51735">
    <property type="entry name" value="NAD(P)-binding Rossmann-fold domains"/>
    <property type="match status" value="1"/>
</dbReference>
<dbReference type="InterPro" id="IPR036291">
    <property type="entry name" value="NAD(P)-bd_dom_sf"/>
</dbReference>
<dbReference type="InterPro" id="IPR013154">
    <property type="entry name" value="ADH-like_N"/>
</dbReference>
<dbReference type="RefSeq" id="WP_226613542.1">
    <property type="nucleotide sequence ID" value="NZ_JAJAQI010000058.1"/>
</dbReference>
<dbReference type="Pfam" id="PF08240">
    <property type="entry name" value="ADH_N"/>
    <property type="match status" value="1"/>
</dbReference>
<dbReference type="CDD" id="cd08253">
    <property type="entry name" value="zeta_crystallin"/>
    <property type="match status" value="1"/>
</dbReference>
<keyword evidence="1" id="KW-0521">NADP</keyword>
<dbReference type="GO" id="GO:0016491">
    <property type="term" value="F:oxidoreductase activity"/>
    <property type="evidence" value="ECO:0007669"/>
    <property type="project" value="InterPro"/>
</dbReference>
<dbReference type="InterPro" id="IPR020843">
    <property type="entry name" value="ER"/>
</dbReference>
<evidence type="ECO:0000256" key="1">
    <source>
        <dbReference type="ARBA" id="ARBA00022857"/>
    </source>
</evidence>
<dbReference type="EMBL" id="JAJAQI010000058">
    <property type="protein sequence ID" value="MCB4824943.1"/>
    <property type="molecule type" value="Genomic_DNA"/>
</dbReference>
<organism evidence="3 4">
    <name type="scientific">Roseicella aerolata</name>
    <dbReference type="NCBI Taxonomy" id="2883479"/>
    <lineage>
        <taxon>Bacteria</taxon>
        <taxon>Pseudomonadati</taxon>
        <taxon>Pseudomonadota</taxon>
        <taxon>Alphaproteobacteria</taxon>
        <taxon>Acetobacterales</taxon>
        <taxon>Roseomonadaceae</taxon>
        <taxon>Roseicella</taxon>
    </lineage>
</organism>
<gene>
    <name evidence="3" type="ORF">LHA35_24760</name>
</gene>
<evidence type="ECO:0000259" key="2">
    <source>
        <dbReference type="SMART" id="SM00829"/>
    </source>
</evidence>
<feature type="domain" description="Enoyl reductase (ER)" evidence="2">
    <location>
        <begin position="18"/>
        <end position="332"/>
    </location>
</feature>
<dbReference type="Proteomes" id="UP001139311">
    <property type="component" value="Unassembled WGS sequence"/>
</dbReference>
<dbReference type="Gene3D" id="3.90.180.10">
    <property type="entry name" value="Medium-chain alcohol dehydrogenases, catalytic domain"/>
    <property type="match status" value="1"/>
</dbReference>
<dbReference type="InterPro" id="IPR051603">
    <property type="entry name" value="Zinc-ADH_QOR/CCCR"/>
</dbReference>
<dbReference type="AlphaFoldDB" id="A0A9X1IJU0"/>
<evidence type="ECO:0000313" key="3">
    <source>
        <dbReference type="EMBL" id="MCB4824943.1"/>
    </source>
</evidence>
<protein>
    <submittedName>
        <fullName evidence="3">NADPH:quinone reductase</fullName>
    </submittedName>
</protein>
<reference evidence="3" key="1">
    <citation type="submission" date="2021-10" db="EMBL/GenBank/DDBJ databases">
        <title>Roseicella aerolatum sp. nov., isolated from aerosols of e-waste dismantling site.</title>
        <authorList>
            <person name="Qin T."/>
        </authorList>
    </citation>
    <scope>NUCLEOTIDE SEQUENCE</scope>
    <source>
        <strain evidence="3">GB24</strain>
    </source>
</reference>
<evidence type="ECO:0000313" key="4">
    <source>
        <dbReference type="Proteomes" id="UP001139311"/>
    </source>
</evidence>
<dbReference type="Pfam" id="PF13602">
    <property type="entry name" value="ADH_zinc_N_2"/>
    <property type="match status" value="1"/>
</dbReference>
<keyword evidence="4" id="KW-1185">Reference proteome</keyword>
<dbReference type="PANTHER" id="PTHR44154">
    <property type="entry name" value="QUINONE OXIDOREDUCTASE"/>
    <property type="match status" value="1"/>
</dbReference>
<dbReference type="Gene3D" id="3.40.50.720">
    <property type="entry name" value="NAD(P)-binding Rossmann-like Domain"/>
    <property type="match status" value="1"/>
</dbReference>
<dbReference type="InterPro" id="IPR011032">
    <property type="entry name" value="GroES-like_sf"/>
</dbReference>
<dbReference type="SUPFAM" id="SSF50129">
    <property type="entry name" value="GroES-like"/>
    <property type="match status" value="1"/>
</dbReference>
<comment type="caution">
    <text evidence="3">The sequence shown here is derived from an EMBL/GenBank/DDBJ whole genome shotgun (WGS) entry which is preliminary data.</text>
</comment>
<dbReference type="SMART" id="SM00829">
    <property type="entry name" value="PKS_ER"/>
    <property type="match status" value="1"/>
</dbReference>
<name>A0A9X1IJU0_9PROT</name>
<accession>A0A9X1IJU0</accession>